<keyword evidence="2" id="KW-1185">Reference proteome</keyword>
<proteinExistence type="predicted"/>
<gene>
    <name evidence="1" type="ORF">HMN09_00729900</name>
</gene>
<dbReference type="EMBL" id="JACAZE010000009">
    <property type="protein sequence ID" value="KAF7305762.1"/>
    <property type="molecule type" value="Genomic_DNA"/>
</dbReference>
<evidence type="ECO:0000313" key="1">
    <source>
        <dbReference type="EMBL" id="KAF7305762.1"/>
    </source>
</evidence>
<dbReference type="AlphaFoldDB" id="A0A8H6W5M1"/>
<name>A0A8H6W5M1_MYCCL</name>
<evidence type="ECO:0000313" key="2">
    <source>
        <dbReference type="Proteomes" id="UP000613580"/>
    </source>
</evidence>
<organism evidence="1 2">
    <name type="scientific">Mycena chlorophos</name>
    <name type="common">Agaric fungus</name>
    <name type="synonym">Agaricus chlorophos</name>
    <dbReference type="NCBI Taxonomy" id="658473"/>
    <lineage>
        <taxon>Eukaryota</taxon>
        <taxon>Fungi</taxon>
        <taxon>Dikarya</taxon>
        <taxon>Basidiomycota</taxon>
        <taxon>Agaricomycotina</taxon>
        <taxon>Agaricomycetes</taxon>
        <taxon>Agaricomycetidae</taxon>
        <taxon>Agaricales</taxon>
        <taxon>Marasmiineae</taxon>
        <taxon>Mycenaceae</taxon>
        <taxon>Mycena</taxon>
    </lineage>
</organism>
<reference evidence="1" key="1">
    <citation type="submission" date="2020-05" db="EMBL/GenBank/DDBJ databases">
        <title>Mycena genomes resolve the evolution of fungal bioluminescence.</title>
        <authorList>
            <person name="Tsai I.J."/>
        </authorList>
    </citation>
    <scope>NUCLEOTIDE SEQUENCE</scope>
    <source>
        <strain evidence="1">110903Hualien_Pintung</strain>
    </source>
</reference>
<protein>
    <recommendedName>
        <fullName evidence="3">F-box domain-containing protein</fullName>
    </recommendedName>
</protein>
<dbReference type="Proteomes" id="UP000613580">
    <property type="component" value="Unassembled WGS sequence"/>
</dbReference>
<evidence type="ECO:0008006" key="3">
    <source>
        <dbReference type="Google" id="ProtNLM"/>
    </source>
</evidence>
<accession>A0A8H6W5M1</accession>
<dbReference type="OrthoDB" id="3232239at2759"/>
<sequence length="402" mass="44925">MMVTTASRRVTCGTGTVIAGRVLALPPIRDQTAEATATGGAFTRFNLVDFPPEVVSLVCHEISDRATLAFLCRTSRAFLSIAQHVLYHTVDLEELPESLIISFFVAVADRSHLAARVHSLTVQIPGRIMHRNFAEKFAAALRVCEKMKDLAILRRKNGFWKKDTDNTWIFDDCQFHLTTFINSYFEFGRKLLPFLENQPHLRVLAATGDPHGVIHPEVFDPPRVPNVVAVCGDIQFLPKERPLEKVETSLIGQRDIDLLPILRRFSATLTTLNLRFTLWCHPTEVIRLLSDLCPALRHLAVMELGSRGPIRTLASCLPETPTYLMAFTQLETFAFILVAGSNEQGDASSKAWMVVDACPTLRRVVVGDQHRSCMATRTVVGGTVILTEGKRVTLDDVSMFWE</sequence>
<comment type="caution">
    <text evidence="1">The sequence shown here is derived from an EMBL/GenBank/DDBJ whole genome shotgun (WGS) entry which is preliminary data.</text>
</comment>